<dbReference type="EMBL" id="APND01000001">
    <property type="protein sequence ID" value="MES1927625.1"/>
    <property type="molecule type" value="Genomic_DNA"/>
</dbReference>
<evidence type="ECO:0000256" key="5">
    <source>
        <dbReference type="ARBA" id="ARBA00022692"/>
    </source>
</evidence>
<dbReference type="InterPro" id="IPR036259">
    <property type="entry name" value="MFS_trans_sf"/>
</dbReference>
<dbReference type="Pfam" id="PF07690">
    <property type="entry name" value="MFS_1"/>
    <property type="match status" value="2"/>
</dbReference>
<dbReference type="PROSITE" id="PS50850">
    <property type="entry name" value="MFS"/>
    <property type="match status" value="1"/>
</dbReference>
<feature type="transmembrane region" description="Helical" evidence="8">
    <location>
        <begin position="297"/>
        <end position="315"/>
    </location>
</feature>
<keyword evidence="7 8" id="KW-0472">Membrane</keyword>
<evidence type="ECO:0000313" key="10">
    <source>
        <dbReference type="EMBL" id="MES1927625.1"/>
    </source>
</evidence>
<feature type="transmembrane region" description="Helical" evidence="8">
    <location>
        <begin position="179"/>
        <end position="201"/>
    </location>
</feature>
<feature type="transmembrane region" description="Helical" evidence="8">
    <location>
        <begin position="152"/>
        <end position="173"/>
    </location>
</feature>
<dbReference type="InterPro" id="IPR011701">
    <property type="entry name" value="MFS"/>
</dbReference>
<evidence type="ECO:0000256" key="4">
    <source>
        <dbReference type="ARBA" id="ARBA00022475"/>
    </source>
</evidence>
<sequence length="409" mass="42206">MSVSSTTQTSDATPRGMTRGSASYRRANIALFAAGFATFSSLYSVQPLMPLFSKNFDITPAVSSLSLSASTGVLAFTLFLAGLMSEAIDRKRLMSASMVASATLSVVAAFAPGWGALLAARALEGFALGGVPALAIAYLSEEIEPGDLGSAMGLYIAGSAFGGMSGRVMAGVIADIGGWRAAIGGIGALGFIAAAVFMVMLPPSRNFTAKKGLKLADHFAPIARHLRHGALPWLFLSGFLLMGSFVSVYNYIGYRLAEPPFSLSQTAVGAIFVVYLLGIVASAVFGRLSDRYGRAPVMVAAIALMSLGLVCMLPNSLPAIVLGIALLTVGFFAGHSVASGWVGPLAEGGKGQAAGLYLLAYYLGSSVVGSLGGVFWSAYGWWGVAGMVAALLLVGVAATAQLMRWQSRH</sequence>
<feature type="transmembrane region" description="Helical" evidence="8">
    <location>
        <begin position="354"/>
        <end position="375"/>
    </location>
</feature>
<evidence type="ECO:0000256" key="6">
    <source>
        <dbReference type="ARBA" id="ARBA00022989"/>
    </source>
</evidence>
<feature type="transmembrane region" description="Helical" evidence="8">
    <location>
        <begin position="122"/>
        <end position="140"/>
    </location>
</feature>
<dbReference type="InterPro" id="IPR020846">
    <property type="entry name" value="MFS_dom"/>
</dbReference>
<evidence type="ECO:0000313" key="11">
    <source>
        <dbReference type="Proteomes" id="UP001460888"/>
    </source>
</evidence>
<keyword evidence="6 8" id="KW-1133">Transmembrane helix</keyword>
<evidence type="ECO:0000259" key="9">
    <source>
        <dbReference type="PROSITE" id="PS50850"/>
    </source>
</evidence>
<comment type="similarity">
    <text evidence="2">Belongs to the major facilitator superfamily.</text>
</comment>
<name>A0ABV2AVN2_9GAMM</name>
<feature type="transmembrane region" description="Helical" evidence="8">
    <location>
        <begin position="264"/>
        <end position="285"/>
    </location>
</feature>
<feature type="transmembrane region" description="Helical" evidence="8">
    <location>
        <begin position="96"/>
        <end position="116"/>
    </location>
</feature>
<dbReference type="Proteomes" id="UP001460888">
    <property type="component" value="Unassembled WGS sequence"/>
</dbReference>
<dbReference type="Gene3D" id="1.20.1250.20">
    <property type="entry name" value="MFS general substrate transporter like domains"/>
    <property type="match status" value="1"/>
</dbReference>
<feature type="transmembrane region" description="Helical" evidence="8">
    <location>
        <begin position="27"/>
        <end position="45"/>
    </location>
</feature>
<evidence type="ECO:0000256" key="8">
    <source>
        <dbReference type="SAM" id="Phobius"/>
    </source>
</evidence>
<keyword evidence="5 8" id="KW-0812">Transmembrane</keyword>
<keyword evidence="11" id="KW-1185">Reference proteome</keyword>
<gene>
    <name evidence="10" type="ORF">SADO_00175</name>
</gene>
<dbReference type="SUPFAM" id="SSF103473">
    <property type="entry name" value="MFS general substrate transporter"/>
    <property type="match status" value="1"/>
</dbReference>
<accession>A0ABV2AVN2</accession>
<evidence type="ECO:0000256" key="2">
    <source>
        <dbReference type="ARBA" id="ARBA00008335"/>
    </source>
</evidence>
<comment type="caution">
    <text evidence="10">The sequence shown here is derived from an EMBL/GenBank/DDBJ whole genome shotgun (WGS) entry which is preliminary data.</text>
</comment>
<reference evidence="10 11" key="1">
    <citation type="submission" date="2013-03" db="EMBL/GenBank/DDBJ databases">
        <title>Salinisphaera dokdonensis CL-ES53 Genome Sequencing.</title>
        <authorList>
            <person name="Li C."/>
            <person name="Lai Q."/>
            <person name="Shao Z."/>
        </authorList>
    </citation>
    <scope>NUCLEOTIDE SEQUENCE [LARGE SCALE GENOMIC DNA]</scope>
    <source>
        <strain evidence="10 11">CL-ES53</strain>
    </source>
</reference>
<feature type="domain" description="Major facilitator superfamily (MFS) profile" evidence="9">
    <location>
        <begin position="27"/>
        <end position="407"/>
    </location>
</feature>
<evidence type="ECO:0000256" key="3">
    <source>
        <dbReference type="ARBA" id="ARBA00022448"/>
    </source>
</evidence>
<dbReference type="PANTHER" id="PTHR43271:SF1">
    <property type="entry name" value="INNER MEMBRANE TRANSPORT PROTEIN YNFM"/>
    <property type="match status" value="1"/>
</dbReference>
<keyword evidence="4" id="KW-1003">Cell membrane</keyword>
<comment type="subcellular location">
    <subcellularLocation>
        <location evidence="1">Cell membrane</location>
        <topology evidence="1">Multi-pass membrane protein</topology>
    </subcellularLocation>
</comment>
<dbReference type="CDD" id="cd17324">
    <property type="entry name" value="MFS_NepI_like"/>
    <property type="match status" value="1"/>
</dbReference>
<protein>
    <submittedName>
        <fullName evidence="10">Major facilitator family transporter</fullName>
    </submittedName>
</protein>
<organism evidence="10 11">
    <name type="scientific">Salinisphaera dokdonensis CL-ES53</name>
    <dbReference type="NCBI Taxonomy" id="1304272"/>
    <lineage>
        <taxon>Bacteria</taxon>
        <taxon>Pseudomonadati</taxon>
        <taxon>Pseudomonadota</taxon>
        <taxon>Gammaproteobacteria</taxon>
        <taxon>Salinisphaerales</taxon>
        <taxon>Salinisphaeraceae</taxon>
        <taxon>Salinisphaera</taxon>
    </lineage>
</organism>
<proteinExistence type="inferred from homology"/>
<keyword evidence="3" id="KW-0813">Transport</keyword>
<feature type="transmembrane region" description="Helical" evidence="8">
    <location>
        <begin position="233"/>
        <end position="252"/>
    </location>
</feature>
<feature type="transmembrane region" description="Helical" evidence="8">
    <location>
        <begin position="381"/>
        <end position="403"/>
    </location>
</feature>
<dbReference type="RefSeq" id="WP_353108256.1">
    <property type="nucleotide sequence ID" value="NZ_APND01000001.1"/>
</dbReference>
<feature type="transmembrane region" description="Helical" evidence="8">
    <location>
        <begin position="321"/>
        <end position="342"/>
    </location>
</feature>
<dbReference type="PANTHER" id="PTHR43271">
    <property type="entry name" value="BLL2771 PROTEIN"/>
    <property type="match status" value="1"/>
</dbReference>
<evidence type="ECO:0000256" key="1">
    <source>
        <dbReference type="ARBA" id="ARBA00004651"/>
    </source>
</evidence>
<evidence type="ECO:0000256" key="7">
    <source>
        <dbReference type="ARBA" id="ARBA00023136"/>
    </source>
</evidence>
<feature type="transmembrane region" description="Helical" evidence="8">
    <location>
        <begin position="65"/>
        <end position="84"/>
    </location>
</feature>